<dbReference type="Proteomes" id="UP001447188">
    <property type="component" value="Unassembled WGS sequence"/>
</dbReference>
<comment type="caution">
    <text evidence="2">The sequence shown here is derived from an EMBL/GenBank/DDBJ whole genome shotgun (WGS) entry which is preliminary data.</text>
</comment>
<protein>
    <submittedName>
        <fullName evidence="2">Uncharacterized protein</fullName>
    </submittedName>
</protein>
<keyword evidence="1" id="KW-0472">Membrane</keyword>
<organism evidence="2 3">
    <name type="scientific">Discina gigas</name>
    <dbReference type="NCBI Taxonomy" id="1032678"/>
    <lineage>
        <taxon>Eukaryota</taxon>
        <taxon>Fungi</taxon>
        <taxon>Dikarya</taxon>
        <taxon>Ascomycota</taxon>
        <taxon>Pezizomycotina</taxon>
        <taxon>Pezizomycetes</taxon>
        <taxon>Pezizales</taxon>
        <taxon>Discinaceae</taxon>
        <taxon>Discina</taxon>
    </lineage>
</organism>
<feature type="transmembrane region" description="Helical" evidence="1">
    <location>
        <begin position="54"/>
        <end position="83"/>
    </location>
</feature>
<dbReference type="EMBL" id="JBBBZM010000159">
    <property type="protein sequence ID" value="KAL0632627.1"/>
    <property type="molecule type" value="Genomic_DNA"/>
</dbReference>
<proteinExistence type="predicted"/>
<name>A0ABR3G9L6_9PEZI</name>
<reference evidence="2 3" key="1">
    <citation type="submission" date="2024-02" db="EMBL/GenBank/DDBJ databases">
        <title>Discinaceae phylogenomics.</title>
        <authorList>
            <person name="Dirks A.C."/>
            <person name="James T.Y."/>
        </authorList>
    </citation>
    <scope>NUCLEOTIDE SEQUENCE [LARGE SCALE GENOMIC DNA]</scope>
    <source>
        <strain evidence="2 3">ACD0624</strain>
    </source>
</reference>
<gene>
    <name evidence="2" type="ORF">Q9L58_008475</name>
</gene>
<evidence type="ECO:0000313" key="3">
    <source>
        <dbReference type="Proteomes" id="UP001447188"/>
    </source>
</evidence>
<keyword evidence="1" id="KW-0812">Transmembrane</keyword>
<keyword evidence="3" id="KW-1185">Reference proteome</keyword>
<evidence type="ECO:0000313" key="2">
    <source>
        <dbReference type="EMBL" id="KAL0632627.1"/>
    </source>
</evidence>
<keyword evidence="1" id="KW-1133">Transmembrane helix</keyword>
<accession>A0ABR3G9L6</accession>
<sequence>MVGGLVGGNHCFDTAIPLGSIESPIGADLSDVVTIGLVAAGRGLGDGGRFLGRILYGVLSVGALGSVIALGIVIALGMVVTIVSSVYRPRRAVAIDHYPLLVNDDDPISGLSRLSFEPRHDLDAIASSLSLTHPVLASVYEVSHFGRPRIDLEVYSGSEMWHYVE</sequence>
<evidence type="ECO:0000256" key="1">
    <source>
        <dbReference type="SAM" id="Phobius"/>
    </source>
</evidence>